<evidence type="ECO:0000313" key="7">
    <source>
        <dbReference type="EMBL" id="SDV49641.1"/>
    </source>
</evidence>
<dbReference type="InterPro" id="IPR050739">
    <property type="entry name" value="MFP"/>
</dbReference>
<evidence type="ECO:0000256" key="3">
    <source>
        <dbReference type="SAM" id="MobiDB-lite"/>
    </source>
</evidence>
<feature type="compositionally biased region" description="Polar residues" evidence="3">
    <location>
        <begin position="262"/>
        <end position="277"/>
    </location>
</feature>
<dbReference type="InterPro" id="IPR058634">
    <property type="entry name" value="AaeA-lik-b-barrel"/>
</dbReference>
<gene>
    <name evidence="7" type="ORF">SAMN05216551_10914</name>
</gene>
<dbReference type="Proteomes" id="UP000243719">
    <property type="component" value="Unassembled WGS sequence"/>
</dbReference>
<feature type="region of interest" description="Disordered" evidence="3">
    <location>
        <begin position="1"/>
        <end position="118"/>
    </location>
</feature>
<name>A0A1H2PRU4_9BURK</name>
<dbReference type="GO" id="GO:0055085">
    <property type="term" value="P:transmembrane transport"/>
    <property type="evidence" value="ECO:0007669"/>
    <property type="project" value="InterPro"/>
</dbReference>
<feature type="compositionally biased region" description="Basic and acidic residues" evidence="3">
    <location>
        <begin position="33"/>
        <end position="50"/>
    </location>
</feature>
<dbReference type="Pfam" id="PF25917">
    <property type="entry name" value="BSH_RND"/>
    <property type="match status" value="1"/>
</dbReference>
<feature type="compositionally biased region" description="Basic and acidic residues" evidence="3">
    <location>
        <begin position="13"/>
        <end position="25"/>
    </location>
</feature>
<comment type="subcellular location">
    <subcellularLocation>
        <location evidence="1">Cell envelope</location>
    </subcellularLocation>
</comment>
<reference evidence="8" key="1">
    <citation type="submission" date="2016-09" db="EMBL/GenBank/DDBJ databases">
        <authorList>
            <person name="Varghese N."/>
            <person name="Submissions S."/>
        </authorList>
    </citation>
    <scope>NUCLEOTIDE SEQUENCE [LARGE SCALE GENOMIC DNA]</scope>
    <source>
        <strain evidence="8">JS23</strain>
    </source>
</reference>
<organism evidence="7 8">
    <name type="scientific">Chitinasiproducens palmae</name>
    <dbReference type="NCBI Taxonomy" id="1770053"/>
    <lineage>
        <taxon>Bacteria</taxon>
        <taxon>Pseudomonadati</taxon>
        <taxon>Pseudomonadota</taxon>
        <taxon>Betaproteobacteria</taxon>
        <taxon>Burkholderiales</taxon>
        <taxon>Burkholderiaceae</taxon>
        <taxon>Chitinasiproducens</taxon>
    </lineage>
</organism>
<dbReference type="STRING" id="1770053.SAMN05216551_10914"/>
<dbReference type="PANTHER" id="PTHR30386:SF19">
    <property type="entry name" value="MULTIDRUG EXPORT PROTEIN EMRA-RELATED"/>
    <property type="match status" value="1"/>
</dbReference>
<keyword evidence="8" id="KW-1185">Reference proteome</keyword>
<feature type="compositionally biased region" description="Basic and acidic residues" evidence="3">
    <location>
        <begin position="62"/>
        <end position="91"/>
    </location>
</feature>
<evidence type="ECO:0000256" key="1">
    <source>
        <dbReference type="ARBA" id="ARBA00004196"/>
    </source>
</evidence>
<feature type="domain" description="p-hydroxybenzoic acid efflux pump subunit AaeA-like beta-barrel" evidence="6">
    <location>
        <begin position="365"/>
        <end position="440"/>
    </location>
</feature>
<evidence type="ECO:0000313" key="8">
    <source>
        <dbReference type="Proteomes" id="UP000243719"/>
    </source>
</evidence>
<feature type="domain" description="Multidrug resistance protein MdtA-like barrel-sandwich hybrid" evidence="5">
    <location>
        <begin position="159"/>
        <end position="361"/>
    </location>
</feature>
<dbReference type="InterPro" id="IPR058625">
    <property type="entry name" value="MdtA-like_BSH"/>
</dbReference>
<keyword evidence="4" id="KW-0812">Transmembrane</keyword>
<evidence type="ECO:0000256" key="4">
    <source>
        <dbReference type="SAM" id="Phobius"/>
    </source>
</evidence>
<protein>
    <submittedName>
        <fullName evidence="7">Membrane fusion protein, multidrug efflux system</fullName>
    </submittedName>
</protein>
<dbReference type="PANTHER" id="PTHR30386">
    <property type="entry name" value="MEMBRANE FUSION SUBUNIT OF EMRAB-TOLC MULTIDRUG EFFLUX PUMP"/>
    <property type="match status" value="1"/>
</dbReference>
<keyword evidence="2" id="KW-0175">Coiled coil</keyword>
<feature type="coiled-coil region" evidence="2">
    <location>
        <begin position="199"/>
        <end position="251"/>
    </location>
</feature>
<dbReference type="GO" id="GO:0030313">
    <property type="term" value="C:cell envelope"/>
    <property type="evidence" value="ECO:0007669"/>
    <property type="project" value="UniProtKB-SubCell"/>
</dbReference>
<feature type="compositionally biased region" description="Acidic residues" evidence="3">
    <location>
        <begin position="92"/>
        <end position="103"/>
    </location>
</feature>
<evidence type="ECO:0000256" key="2">
    <source>
        <dbReference type="SAM" id="Coils"/>
    </source>
</evidence>
<dbReference type="SUPFAM" id="SSF111369">
    <property type="entry name" value="HlyD-like secretion proteins"/>
    <property type="match status" value="2"/>
</dbReference>
<dbReference type="Pfam" id="PF25963">
    <property type="entry name" value="Beta-barrel_AAEA"/>
    <property type="match status" value="1"/>
</dbReference>
<dbReference type="Gene3D" id="2.40.50.100">
    <property type="match status" value="1"/>
</dbReference>
<proteinExistence type="predicted"/>
<dbReference type="AlphaFoldDB" id="A0A1H2PRU4"/>
<dbReference type="Gene3D" id="1.10.287.470">
    <property type="entry name" value="Helix hairpin bin"/>
    <property type="match status" value="2"/>
</dbReference>
<dbReference type="EMBL" id="FNLO01000009">
    <property type="protein sequence ID" value="SDV49641.1"/>
    <property type="molecule type" value="Genomic_DNA"/>
</dbReference>
<feature type="transmembrane region" description="Helical" evidence="4">
    <location>
        <begin position="123"/>
        <end position="142"/>
    </location>
</feature>
<sequence length="460" mass="50063">MDNNQNGGAGQVSRDDAERANEMNGRHVHVHVHLHDEATDPEARLVDSHGRPATQGDDAERDADRNDGGKSGDKDKDKDKGSGKDGKKEGDEKNDDGEDDDEKSDGKDGKNGGGRKRPGKKPLIFLAVAVVVVIIVAIIMWLNGRNKEGTDDAFTDGDVVTMAPKVSGYVTRLAVRDNQRVKKGDLLLQIDPRDYIAQRDQAQAQVGLAEAQLHQAEAQLALARVQYPAQLQQARAQQQSAEANLANANSAYQRQRGVDPRATSQQNIDTATAQQRSARADVSNARAQVSVASKVELQVRQAETAVEARQQQVQQAKAQLEVAELNLSYTELRAPSDGYITRRNVQLGSLVQAGTSLLSLVTRDIYITANFKESQLQHMRVGNKVAIKVDAYPDLDLEGHVDSIQQGSGSRFSAFPAENATGNYVKIVQRVPVKIVIDRGLKPDVPLPIGLSVEPKVFLE</sequence>
<dbReference type="Gene3D" id="2.40.30.170">
    <property type="match status" value="1"/>
</dbReference>
<evidence type="ECO:0000259" key="6">
    <source>
        <dbReference type="Pfam" id="PF25963"/>
    </source>
</evidence>
<accession>A0A1H2PRU4</accession>
<dbReference type="RefSeq" id="WP_235837972.1">
    <property type="nucleotide sequence ID" value="NZ_FNLO01000009.1"/>
</dbReference>
<feature type="region of interest" description="Disordered" evidence="3">
    <location>
        <begin position="251"/>
        <end position="281"/>
    </location>
</feature>
<evidence type="ECO:0000259" key="5">
    <source>
        <dbReference type="Pfam" id="PF25917"/>
    </source>
</evidence>
<keyword evidence="4" id="KW-1133">Transmembrane helix</keyword>
<keyword evidence="4" id="KW-0472">Membrane</keyword>
<feature type="coiled-coil region" evidence="2">
    <location>
        <begin position="292"/>
        <end position="333"/>
    </location>
</feature>